<keyword evidence="2" id="KW-1185">Reference proteome</keyword>
<name>A0AA36FIQ0_OCTVU</name>
<dbReference type="AlphaFoldDB" id="A0AA36FIQ0"/>
<evidence type="ECO:0000313" key="1">
    <source>
        <dbReference type="EMBL" id="CAI9735728.1"/>
    </source>
</evidence>
<proteinExistence type="predicted"/>
<gene>
    <name evidence="1" type="ORF">OCTVUL_1B005882</name>
</gene>
<protein>
    <submittedName>
        <fullName evidence="1">Uncharacterized protein</fullName>
    </submittedName>
</protein>
<reference evidence="1" key="1">
    <citation type="submission" date="2023-08" db="EMBL/GenBank/DDBJ databases">
        <authorList>
            <person name="Alioto T."/>
            <person name="Alioto T."/>
            <person name="Gomez Garrido J."/>
        </authorList>
    </citation>
    <scope>NUCLEOTIDE SEQUENCE</scope>
</reference>
<dbReference type="EMBL" id="OX597831">
    <property type="protein sequence ID" value="CAI9735728.1"/>
    <property type="molecule type" value="Genomic_DNA"/>
</dbReference>
<dbReference type="Proteomes" id="UP001162480">
    <property type="component" value="Chromosome 18"/>
</dbReference>
<accession>A0AA36FIQ0</accession>
<sequence>MGKVSTEPIKEWFGVDEGDLDNQFLIAEGFGFAQQETRKEDIEEEKNSTERPIAYEMKNLMDITSQSFIKEIIHLIILTN</sequence>
<evidence type="ECO:0000313" key="2">
    <source>
        <dbReference type="Proteomes" id="UP001162480"/>
    </source>
</evidence>
<organism evidence="1 2">
    <name type="scientific">Octopus vulgaris</name>
    <name type="common">Common octopus</name>
    <dbReference type="NCBI Taxonomy" id="6645"/>
    <lineage>
        <taxon>Eukaryota</taxon>
        <taxon>Metazoa</taxon>
        <taxon>Spiralia</taxon>
        <taxon>Lophotrochozoa</taxon>
        <taxon>Mollusca</taxon>
        <taxon>Cephalopoda</taxon>
        <taxon>Coleoidea</taxon>
        <taxon>Octopodiformes</taxon>
        <taxon>Octopoda</taxon>
        <taxon>Incirrata</taxon>
        <taxon>Octopodidae</taxon>
        <taxon>Octopus</taxon>
    </lineage>
</organism>